<keyword evidence="3" id="KW-1185">Reference proteome</keyword>
<dbReference type="RefSeq" id="WP_188242282.1">
    <property type="nucleotide sequence ID" value="NZ_JABTCF010000001.1"/>
</dbReference>
<dbReference type="Gene3D" id="2.130.10.10">
    <property type="entry name" value="YVTN repeat-like/Quinoprotein amine dehydrogenase"/>
    <property type="match status" value="1"/>
</dbReference>
<evidence type="ECO:0000313" key="2">
    <source>
        <dbReference type="EMBL" id="MBD0776761.1"/>
    </source>
</evidence>
<evidence type="ECO:0000313" key="3">
    <source>
        <dbReference type="Proteomes" id="UP001166021"/>
    </source>
</evidence>
<gene>
    <name evidence="2" type="ORF">HPE56_03050</name>
</gene>
<dbReference type="InterPro" id="IPR015943">
    <property type="entry name" value="WD40/YVTN_repeat-like_dom_sf"/>
</dbReference>
<feature type="signal peptide" evidence="1">
    <location>
        <begin position="1"/>
        <end position="18"/>
    </location>
</feature>
<reference evidence="2" key="1">
    <citation type="submission" date="2020-05" db="EMBL/GenBank/DDBJ databases">
        <title>The draft genome sequence of Maribacter sp. ANRC-HE7.</title>
        <authorList>
            <person name="Mu L."/>
        </authorList>
    </citation>
    <scope>NUCLEOTIDE SEQUENCE</scope>
    <source>
        <strain evidence="2">ANRC-HE7</strain>
    </source>
</reference>
<proteinExistence type="predicted"/>
<accession>A0ABR7UZB7</accession>
<name>A0ABR7UZB7_9FLAO</name>
<sequence>MGKLTLVLSLFMSIVLTAQQYEDVPYLQDYAVKFELQESVKGVHLKQVRSDRNLAIKMLSADGLLNAFENELSLDLQYRPLTDMKIVAIDNYQNQFVYLTDTSVLSNAWGGTFEVEHGLQQPTHFVMGSEFTALVSSANTLKLINKEGKILWETNQNGLDLISLKYDNRKNRFLLLGSNAIYGVALAKPELKKLYSGSNLTAMAVYKDDIVVGTNNGIITLTGTALKESEVNQKLPWTEITAIKNINNDLWLGSTKGAFKLREDGKYDYYASKRWLVDDEVIDIAKGPDNSVLIATKTGLSQINFVSMTLAEKAAYFQKIQRLRHIRYGFTANLELKTPGDLTTGYYHDTDNDGLWTSMYLAGELYRYAVTKDEDAKQNAYEAFEAMERLTALPPMDGFPARSFERDGYEMGLHANGFSEEWYKKHVAENGRIWRLTDDGKWRWKSTTSSDETCGHFYVHALFAELAPDQEWRDRAIHQLKIQMDHIMDNNWYLVDWNGKPTAWGKWNPKYVNSFPINVGDRRLNSTLILSFLQTTYHFTKDEKYKKAALKLIKKYGYDENANRPATTIGFVEGQDLSDRWNHSDDEMYFLTIPGFVNYSFTEEQRAKHFETVKSHWEVERSEKNPLWNYLFALTGSTTIDSEESAWNLREFPMDLIDWKIDNSHRKDLIMIEPNFRSQTYSEVLPGDERVLHKHNGAYRNNGGNAKQEYAPYIYLLPYWAGRYAEAISAPKQ</sequence>
<dbReference type="Proteomes" id="UP001166021">
    <property type="component" value="Unassembled WGS sequence"/>
</dbReference>
<comment type="caution">
    <text evidence="2">The sequence shown here is derived from an EMBL/GenBank/DDBJ whole genome shotgun (WGS) entry which is preliminary data.</text>
</comment>
<protein>
    <submittedName>
        <fullName evidence="2">Uncharacterized protein</fullName>
    </submittedName>
</protein>
<dbReference type="InterPro" id="IPR008928">
    <property type="entry name" value="6-hairpin_glycosidase_sf"/>
</dbReference>
<organism evidence="2 3">
    <name type="scientific">Maribacter aquimaris</name>
    <dbReference type="NCBI Taxonomy" id="2737171"/>
    <lineage>
        <taxon>Bacteria</taxon>
        <taxon>Pseudomonadati</taxon>
        <taxon>Bacteroidota</taxon>
        <taxon>Flavobacteriia</taxon>
        <taxon>Flavobacteriales</taxon>
        <taxon>Flavobacteriaceae</taxon>
        <taxon>Maribacter</taxon>
    </lineage>
</organism>
<evidence type="ECO:0000256" key="1">
    <source>
        <dbReference type="SAM" id="SignalP"/>
    </source>
</evidence>
<feature type="chain" id="PRO_5045953057" evidence="1">
    <location>
        <begin position="19"/>
        <end position="733"/>
    </location>
</feature>
<dbReference type="SUPFAM" id="SSF48208">
    <property type="entry name" value="Six-hairpin glycosidases"/>
    <property type="match status" value="1"/>
</dbReference>
<dbReference type="EMBL" id="JABTCF010000001">
    <property type="protein sequence ID" value="MBD0776761.1"/>
    <property type="molecule type" value="Genomic_DNA"/>
</dbReference>
<keyword evidence="1" id="KW-0732">Signal</keyword>